<evidence type="ECO:0000313" key="2">
    <source>
        <dbReference type="EMBL" id="KAI3537452.1"/>
    </source>
</evidence>
<protein>
    <submittedName>
        <fullName evidence="2">Uncharacterized protein</fullName>
    </submittedName>
</protein>
<dbReference type="Proteomes" id="UP001056436">
    <property type="component" value="Unassembled WGS sequence"/>
</dbReference>
<dbReference type="AlphaFoldDB" id="A0A9Q0B0I2"/>
<sequence length="361" mass="40231">MPPTRTAKSDEARKAANAAVYGVRPGFQGGPPALPGASYATLVGHFASGSYAEVPYDPFTPGNIKAEYPMSVKAEPQFDQGKPVSQFASDAAAAVQFDADDFSDDEYLSFNETAPAPKKTFKPKTARAPRPTGPRGSVSACFRIDGEWQNQRVEWLGHATRAVMFRDKLTPAHIDTLLSFKETCERLTSFSFDYHDVDYDSTNSATELTDDDVIKIAHACPKLKIISLPGTSGLTEKAFLALCKYCPDLTNLHISTASRNESNTGHNIVFEALTDHPEWVPKLKELRIAKMSWTSSVLRVLSKARPKLHIVLVSTREEKKWGDWELVHSQSEWWNGKCQDRSGVAKREQRRFNQSIENGYW</sequence>
<evidence type="ECO:0000313" key="3">
    <source>
        <dbReference type="Proteomes" id="UP001056436"/>
    </source>
</evidence>
<dbReference type="EMBL" id="SDAQ01000114">
    <property type="protein sequence ID" value="KAI3537452.1"/>
    <property type="molecule type" value="Genomic_DNA"/>
</dbReference>
<dbReference type="OrthoDB" id="550575at2759"/>
<proteinExistence type="predicted"/>
<organism evidence="2 3">
    <name type="scientific">Colletotrichum abscissum</name>
    <dbReference type="NCBI Taxonomy" id="1671311"/>
    <lineage>
        <taxon>Eukaryota</taxon>
        <taxon>Fungi</taxon>
        <taxon>Dikarya</taxon>
        <taxon>Ascomycota</taxon>
        <taxon>Pezizomycotina</taxon>
        <taxon>Sordariomycetes</taxon>
        <taxon>Hypocreomycetidae</taxon>
        <taxon>Glomerellales</taxon>
        <taxon>Glomerellaceae</taxon>
        <taxon>Colletotrichum</taxon>
        <taxon>Colletotrichum acutatum species complex</taxon>
    </lineage>
</organism>
<feature type="region of interest" description="Disordered" evidence="1">
    <location>
        <begin position="113"/>
        <end position="136"/>
    </location>
</feature>
<gene>
    <name evidence="2" type="ORF">CABS02_12113</name>
</gene>
<comment type="caution">
    <text evidence="2">The sequence shown here is derived from an EMBL/GenBank/DDBJ whole genome shotgun (WGS) entry which is preliminary data.</text>
</comment>
<dbReference type="InterPro" id="IPR032675">
    <property type="entry name" value="LRR_dom_sf"/>
</dbReference>
<reference evidence="2" key="1">
    <citation type="submission" date="2019-01" db="EMBL/GenBank/DDBJ databases">
        <title>Colletotrichum abscissum LGMF1257.</title>
        <authorList>
            <person name="Baroncelli R."/>
        </authorList>
    </citation>
    <scope>NUCLEOTIDE SEQUENCE</scope>
    <source>
        <strain evidence="2">Ca142</strain>
    </source>
</reference>
<dbReference type="Gene3D" id="3.80.10.10">
    <property type="entry name" value="Ribonuclease Inhibitor"/>
    <property type="match status" value="1"/>
</dbReference>
<keyword evidence="3" id="KW-1185">Reference proteome</keyword>
<name>A0A9Q0B0I2_9PEZI</name>
<accession>A0A9Q0B0I2</accession>
<dbReference type="SUPFAM" id="SSF52047">
    <property type="entry name" value="RNI-like"/>
    <property type="match status" value="1"/>
</dbReference>
<evidence type="ECO:0000256" key="1">
    <source>
        <dbReference type="SAM" id="MobiDB-lite"/>
    </source>
</evidence>